<name>A0ABY8CIW9_9ARCH</name>
<evidence type="ECO:0000313" key="3">
    <source>
        <dbReference type="Proteomes" id="UP001218034"/>
    </source>
</evidence>
<feature type="transmembrane region" description="Helical" evidence="1">
    <location>
        <begin position="12"/>
        <end position="31"/>
    </location>
</feature>
<dbReference type="RefSeq" id="WP_347721779.1">
    <property type="nucleotide sequence ID" value="NZ_CP104395.1"/>
</dbReference>
<dbReference type="GeneID" id="90590389"/>
<evidence type="ECO:0008006" key="4">
    <source>
        <dbReference type="Google" id="ProtNLM"/>
    </source>
</evidence>
<keyword evidence="1" id="KW-0812">Transmembrane</keyword>
<evidence type="ECO:0000256" key="1">
    <source>
        <dbReference type="SAM" id="Phobius"/>
    </source>
</evidence>
<proteinExistence type="predicted"/>
<keyword evidence="1" id="KW-1133">Transmembrane helix</keyword>
<feature type="transmembrane region" description="Helical" evidence="1">
    <location>
        <begin position="51"/>
        <end position="70"/>
    </location>
</feature>
<accession>A0ABY8CIW9</accession>
<reference evidence="2 3" key="1">
    <citation type="submission" date="2022-09" db="EMBL/GenBank/DDBJ databases">
        <title>Xylan utilization by haloarchaea-nanohaloarchaea associations.</title>
        <authorList>
            <person name="Yakimov M."/>
        </authorList>
    </citation>
    <scope>NUCLEOTIDE SEQUENCE [LARGE SCALE GENOMIC DNA]</scope>
    <source>
        <strain evidence="2 3">SVXNc</strain>
    </source>
</reference>
<keyword evidence="3" id="KW-1185">Reference proteome</keyword>
<evidence type="ECO:0000313" key="2">
    <source>
        <dbReference type="EMBL" id="WEL19950.1"/>
    </source>
</evidence>
<protein>
    <recommendedName>
        <fullName evidence="4">DoxX family protein</fullName>
    </recommendedName>
</protein>
<dbReference type="EMBL" id="CP104395">
    <property type="protein sequence ID" value="WEL19950.1"/>
    <property type="molecule type" value="Genomic_DNA"/>
</dbReference>
<dbReference type="Proteomes" id="UP001218034">
    <property type="component" value="Chromosome"/>
</dbReference>
<keyword evidence="1" id="KW-0472">Membrane</keyword>
<sequence length="120" mass="12840">MELPAKLEQLDVTTVGLSLVFLLAGLSKLAVPQFWTGYEPEFVLALSPVSAGTLLGITGLLEAALGIWILTGVRKTFASLVAVLWLTAITLQVTQLGLYAIAIRDLGLVFLALAIFQKSR</sequence>
<organism evidence="2 3">
    <name type="scientific">Candidatus Nanohalococcus occultus</name>
    <dbReference type="NCBI Taxonomy" id="2978047"/>
    <lineage>
        <taxon>Archaea</taxon>
        <taxon>Candidatus Nanohalarchaeota</taxon>
        <taxon>Candidatus Nanohalarchaeota incertae sedis</taxon>
        <taxon>Candidatus Nanohalococcus</taxon>
    </lineage>
</organism>
<gene>
    <name evidence="2" type="ORF">SVXNc_0951</name>
</gene>
<feature type="transmembrane region" description="Helical" evidence="1">
    <location>
        <begin position="77"/>
        <end position="93"/>
    </location>
</feature>